<evidence type="ECO:0000259" key="1">
    <source>
        <dbReference type="PROSITE" id="PS50056"/>
    </source>
</evidence>
<accession>A0A1H4FJB3</accession>
<dbReference type="InterPro" id="IPR000387">
    <property type="entry name" value="Tyr_Pase_dom"/>
</dbReference>
<dbReference type="InterPro" id="IPR055214">
    <property type="entry name" value="PTP-NADK"/>
</dbReference>
<name>A0A1H4FJB3_9FLAO</name>
<dbReference type="AlphaFoldDB" id="A0A1H4FJB3"/>
<keyword evidence="3" id="KW-1185">Reference proteome</keyword>
<evidence type="ECO:0000313" key="2">
    <source>
        <dbReference type="EMBL" id="SEA97147.1"/>
    </source>
</evidence>
<feature type="domain" description="Tyrosine specific protein phosphatases" evidence="1">
    <location>
        <begin position="89"/>
        <end position="138"/>
    </location>
</feature>
<dbReference type="Proteomes" id="UP000198951">
    <property type="component" value="Unassembled WGS sequence"/>
</dbReference>
<proteinExistence type="predicted"/>
<dbReference type="CDD" id="cd14529">
    <property type="entry name" value="TpbA-like"/>
    <property type="match status" value="1"/>
</dbReference>
<dbReference type="EMBL" id="FNRD01000013">
    <property type="protein sequence ID" value="SEA97147.1"/>
    <property type="molecule type" value="Genomic_DNA"/>
</dbReference>
<dbReference type="Pfam" id="PF22741">
    <property type="entry name" value="PTP-NADK"/>
    <property type="match status" value="1"/>
</dbReference>
<evidence type="ECO:0000313" key="3">
    <source>
        <dbReference type="Proteomes" id="UP000198951"/>
    </source>
</evidence>
<dbReference type="SUPFAM" id="SSF52799">
    <property type="entry name" value="(Phosphotyrosine protein) phosphatases II"/>
    <property type="match status" value="1"/>
</dbReference>
<dbReference type="InterPro" id="IPR029021">
    <property type="entry name" value="Prot-tyrosine_phosphatase-like"/>
</dbReference>
<organism evidence="2 3">
    <name type="scientific">Flavobacterium gillisiae</name>
    <dbReference type="NCBI Taxonomy" id="150146"/>
    <lineage>
        <taxon>Bacteria</taxon>
        <taxon>Pseudomonadati</taxon>
        <taxon>Bacteroidota</taxon>
        <taxon>Flavobacteriia</taxon>
        <taxon>Flavobacteriales</taxon>
        <taxon>Flavobacteriaceae</taxon>
        <taxon>Flavobacterium</taxon>
    </lineage>
</organism>
<protein>
    <submittedName>
        <fullName evidence="2">Tyrosine phosphatase family protein</fullName>
    </submittedName>
</protein>
<gene>
    <name evidence="2" type="ORF">SAMN05443667_113147</name>
</gene>
<reference evidence="3" key="1">
    <citation type="submission" date="2016-10" db="EMBL/GenBank/DDBJ databases">
        <authorList>
            <person name="Varghese N."/>
            <person name="Submissions S."/>
        </authorList>
    </citation>
    <scope>NUCLEOTIDE SEQUENCE [LARGE SCALE GENOMIC DNA]</scope>
    <source>
        <strain evidence="3">DSM 22376</strain>
    </source>
</reference>
<dbReference type="PROSITE" id="PS50056">
    <property type="entry name" value="TYR_PHOSPHATASE_2"/>
    <property type="match status" value="1"/>
</dbReference>
<dbReference type="STRING" id="150146.SAMN05443667_113147"/>
<dbReference type="Gene3D" id="3.90.190.10">
    <property type="entry name" value="Protein tyrosine phosphatase superfamily"/>
    <property type="match status" value="1"/>
</dbReference>
<sequence>MNINHNFETITEGKVYKSGVIPPDEIESYVKKYHIKSIVDLRMPGTNDLALNPEKIGEIQAEKNAVAKIKGVNYFSNPSEQVPNDKNIEVFAEIMDNTANYPVLIHCYHGTGRAEMYSALYRIEYEGFTNEAARQGVRTLVKFSSFDDGTPKGEYLKAYKSRTELAIGKQ</sequence>